<sequence length="178" mass="19405">MISVASNETPASSWSKQIAPNIILPTCNSGASVCIAIEVAQGIAVSWWRRAMKRCDDGRGICTTPGWAFGSSIASVLLNVKYFNIAALAAIVKKGTIIDGILFQRSTSTYIQLGPSHEVNIDLMVGVNTLTFLIAHNLSNRQSRADTDEPWDSYSHSTGVFVPATRYKTEEYYQTQLG</sequence>
<proteinExistence type="predicted"/>
<dbReference type="GeneID" id="19186469"/>
<keyword evidence="2" id="KW-1185">Reference proteome</keyword>
<gene>
    <name evidence="1" type="ORF">A1O5_01736</name>
</gene>
<organism evidence="1 2">
    <name type="scientific">Cladophialophora psammophila CBS 110553</name>
    <dbReference type="NCBI Taxonomy" id="1182543"/>
    <lineage>
        <taxon>Eukaryota</taxon>
        <taxon>Fungi</taxon>
        <taxon>Dikarya</taxon>
        <taxon>Ascomycota</taxon>
        <taxon>Pezizomycotina</taxon>
        <taxon>Eurotiomycetes</taxon>
        <taxon>Chaetothyriomycetidae</taxon>
        <taxon>Chaetothyriales</taxon>
        <taxon>Herpotrichiellaceae</taxon>
        <taxon>Cladophialophora</taxon>
    </lineage>
</organism>
<dbReference type="Pfam" id="PF11374">
    <property type="entry name" value="DUF3176"/>
    <property type="match status" value="1"/>
</dbReference>
<dbReference type="OrthoDB" id="5357734at2759"/>
<evidence type="ECO:0000313" key="2">
    <source>
        <dbReference type="Proteomes" id="UP000019471"/>
    </source>
</evidence>
<name>W9XCK0_9EURO</name>
<comment type="caution">
    <text evidence="1">The sequence shown here is derived from an EMBL/GenBank/DDBJ whole genome shotgun (WGS) entry which is preliminary data.</text>
</comment>
<protein>
    <submittedName>
        <fullName evidence="1">Uncharacterized protein</fullName>
    </submittedName>
</protein>
<dbReference type="Proteomes" id="UP000019471">
    <property type="component" value="Unassembled WGS sequence"/>
</dbReference>
<dbReference type="HOGENOM" id="CLU_1510451_0_0_1"/>
<dbReference type="RefSeq" id="XP_007740542.1">
    <property type="nucleotide sequence ID" value="XM_007742352.1"/>
</dbReference>
<dbReference type="InterPro" id="IPR021514">
    <property type="entry name" value="DUF3176"/>
</dbReference>
<reference evidence="1 2" key="1">
    <citation type="submission" date="2013-03" db="EMBL/GenBank/DDBJ databases">
        <title>The Genome Sequence of Cladophialophora psammophila CBS 110553.</title>
        <authorList>
            <consortium name="The Broad Institute Genomics Platform"/>
            <person name="Cuomo C."/>
            <person name="de Hoog S."/>
            <person name="Gorbushina A."/>
            <person name="Walker B."/>
            <person name="Young S.K."/>
            <person name="Zeng Q."/>
            <person name="Gargeya S."/>
            <person name="Fitzgerald M."/>
            <person name="Haas B."/>
            <person name="Abouelleil A."/>
            <person name="Allen A.W."/>
            <person name="Alvarado L."/>
            <person name="Arachchi H.M."/>
            <person name="Berlin A.M."/>
            <person name="Chapman S.B."/>
            <person name="Gainer-Dewar J."/>
            <person name="Goldberg J."/>
            <person name="Griggs A."/>
            <person name="Gujja S."/>
            <person name="Hansen M."/>
            <person name="Howarth C."/>
            <person name="Imamovic A."/>
            <person name="Ireland A."/>
            <person name="Larimer J."/>
            <person name="McCowan C."/>
            <person name="Murphy C."/>
            <person name="Pearson M."/>
            <person name="Poon T.W."/>
            <person name="Priest M."/>
            <person name="Roberts A."/>
            <person name="Saif S."/>
            <person name="Shea T."/>
            <person name="Sisk P."/>
            <person name="Sykes S."/>
            <person name="Wortman J."/>
            <person name="Nusbaum C."/>
            <person name="Birren B."/>
        </authorList>
    </citation>
    <scope>NUCLEOTIDE SEQUENCE [LARGE SCALE GENOMIC DNA]</scope>
    <source>
        <strain evidence="1 2">CBS 110553</strain>
    </source>
</reference>
<dbReference type="STRING" id="1182543.W9XCK0"/>
<evidence type="ECO:0000313" key="1">
    <source>
        <dbReference type="EMBL" id="EXJ75040.1"/>
    </source>
</evidence>
<accession>W9XCK0</accession>
<dbReference type="AlphaFoldDB" id="W9XCK0"/>
<dbReference type="EMBL" id="AMGX01000002">
    <property type="protein sequence ID" value="EXJ75040.1"/>
    <property type="molecule type" value="Genomic_DNA"/>
</dbReference>